<accession>A0A0A9F6U2</accession>
<name>A0A0A9F6U2_ARUDO</name>
<protein>
    <submittedName>
        <fullName evidence="2">Uncharacterized protein</fullName>
    </submittedName>
</protein>
<keyword evidence="1" id="KW-1133">Transmembrane helix</keyword>
<feature type="transmembrane region" description="Helical" evidence="1">
    <location>
        <begin position="17"/>
        <end position="36"/>
    </location>
</feature>
<keyword evidence="1" id="KW-0812">Transmembrane</keyword>
<sequence>MSIANASAILPFRASTTFWTLLTLDLTVGITAPAIIRIRTMTYKGISVSEINGSRIQLKKGSDFQKSCAHHSAPVRNVKRWDT</sequence>
<reference evidence="2" key="1">
    <citation type="submission" date="2014-09" db="EMBL/GenBank/DDBJ databases">
        <authorList>
            <person name="Magalhaes I.L.F."/>
            <person name="Oliveira U."/>
            <person name="Santos F.R."/>
            <person name="Vidigal T.H.D.A."/>
            <person name="Brescovit A.D."/>
            <person name="Santos A.J."/>
        </authorList>
    </citation>
    <scope>NUCLEOTIDE SEQUENCE</scope>
    <source>
        <tissue evidence="2">Shoot tissue taken approximately 20 cm above the soil surface</tissue>
    </source>
</reference>
<proteinExistence type="predicted"/>
<evidence type="ECO:0000256" key="1">
    <source>
        <dbReference type="SAM" id="Phobius"/>
    </source>
</evidence>
<reference evidence="2" key="2">
    <citation type="journal article" date="2015" name="Data Brief">
        <title>Shoot transcriptome of the giant reed, Arundo donax.</title>
        <authorList>
            <person name="Barrero R.A."/>
            <person name="Guerrero F.D."/>
            <person name="Moolhuijzen P."/>
            <person name="Goolsby J.A."/>
            <person name="Tidwell J."/>
            <person name="Bellgard S.E."/>
            <person name="Bellgard M.I."/>
        </authorList>
    </citation>
    <scope>NUCLEOTIDE SEQUENCE</scope>
    <source>
        <tissue evidence="2">Shoot tissue taken approximately 20 cm above the soil surface</tissue>
    </source>
</reference>
<dbReference type="AlphaFoldDB" id="A0A0A9F6U2"/>
<evidence type="ECO:0000313" key="2">
    <source>
        <dbReference type="EMBL" id="JAE03988.1"/>
    </source>
</evidence>
<organism evidence="2">
    <name type="scientific">Arundo donax</name>
    <name type="common">Giant reed</name>
    <name type="synonym">Donax arundinaceus</name>
    <dbReference type="NCBI Taxonomy" id="35708"/>
    <lineage>
        <taxon>Eukaryota</taxon>
        <taxon>Viridiplantae</taxon>
        <taxon>Streptophyta</taxon>
        <taxon>Embryophyta</taxon>
        <taxon>Tracheophyta</taxon>
        <taxon>Spermatophyta</taxon>
        <taxon>Magnoliopsida</taxon>
        <taxon>Liliopsida</taxon>
        <taxon>Poales</taxon>
        <taxon>Poaceae</taxon>
        <taxon>PACMAD clade</taxon>
        <taxon>Arundinoideae</taxon>
        <taxon>Arundineae</taxon>
        <taxon>Arundo</taxon>
    </lineage>
</organism>
<keyword evidence="1" id="KW-0472">Membrane</keyword>
<dbReference type="EMBL" id="GBRH01193908">
    <property type="protein sequence ID" value="JAE03988.1"/>
    <property type="molecule type" value="Transcribed_RNA"/>
</dbReference>